<evidence type="ECO:0000256" key="2">
    <source>
        <dbReference type="ARBA" id="ARBA00022801"/>
    </source>
</evidence>
<dbReference type="AlphaFoldDB" id="A0A434AEP6"/>
<evidence type="ECO:0000256" key="3">
    <source>
        <dbReference type="ARBA" id="ARBA00022803"/>
    </source>
</evidence>
<dbReference type="InterPro" id="IPR019734">
    <property type="entry name" value="TPR_rpt"/>
</dbReference>
<dbReference type="Pfam" id="PF07719">
    <property type="entry name" value="TPR_2"/>
    <property type="match status" value="1"/>
</dbReference>
<dbReference type="OrthoDB" id="127293at2"/>
<keyword evidence="1" id="KW-0677">Repeat</keyword>
<dbReference type="InterPro" id="IPR013105">
    <property type="entry name" value="TPR_2"/>
</dbReference>
<name>A0A434AEP6_9BACT</name>
<organism evidence="6 7">
    <name type="scientific">Ancylomarina longa</name>
    <dbReference type="NCBI Taxonomy" id="2487017"/>
    <lineage>
        <taxon>Bacteria</taxon>
        <taxon>Pseudomonadati</taxon>
        <taxon>Bacteroidota</taxon>
        <taxon>Bacteroidia</taxon>
        <taxon>Marinilabiliales</taxon>
        <taxon>Marinifilaceae</taxon>
        <taxon>Ancylomarina</taxon>
    </lineage>
</organism>
<dbReference type="GO" id="GO:0016787">
    <property type="term" value="F:hydrolase activity"/>
    <property type="evidence" value="ECO:0007669"/>
    <property type="project" value="UniProtKB-KW"/>
</dbReference>
<protein>
    <submittedName>
        <fullName evidence="6">Tetratricopeptide repeat protein</fullName>
    </submittedName>
</protein>
<evidence type="ECO:0000259" key="5">
    <source>
        <dbReference type="Pfam" id="PF02275"/>
    </source>
</evidence>
<dbReference type="SUPFAM" id="SSF48452">
    <property type="entry name" value="TPR-like"/>
    <property type="match status" value="1"/>
</dbReference>
<gene>
    <name evidence="6" type="ORF">DLK05_16320</name>
</gene>
<dbReference type="PROSITE" id="PS50005">
    <property type="entry name" value="TPR"/>
    <property type="match status" value="1"/>
</dbReference>
<keyword evidence="7" id="KW-1185">Reference proteome</keyword>
<evidence type="ECO:0000313" key="7">
    <source>
        <dbReference type="Proteomes" id="UP000282985"/>
    </source>
</evidence>
<dbReference type="PROSITE" id="PS50293">
    <property type="entry name" value="TPR_REGION"/>
    <property type="match status" value="1"/>
</dbReference>
<sequence>MKIKKKQFIIILFLPMLIGLSDLSYACSLIKITKNGRTVVGNNEDQMNPNTRIWFEQGKNGKYGAMYVGFNNLYPQGGMNEVGLVFDGFTQSYKPLENSEGKIKISPSDLEKKIMQECSTVEEVKVLINKYNIDFWAGATMRYIDKSGKYLLVDGDDLIIGNDNYFVQTNKRTNETNQCWRYKKANEILNKGYTSDIQFTENVMRQIVMDERSVKTLYSTIYDLNNGKIYLYYFSDFESTLVFDLKEELKKENRILNIPELFPNNNQGEKYLNEYNKILGEIMSLGNNNDRSLSYNNLKKDIFNSFIDHYPFFYKIFHTAQYYLFEEIDYDRAILLLKLNIEIYPEYFKAYDDLGDAYMESKNYDLAIENYNKSIKLNPENIKTKRKIEIILEENKK</sequence>
<comment type="caution">
    <text evidence="6">The sequence shown here is derived from an EMBL/GenBank/DDBJ whole genome shotgun (WGS) entry which is preliminary data.</text>
</comment>
<dbReference type="InterPro" id="IPR029055">
    <property type="entry name" value="Ntn_hydrolases_N"/>
</dbReference>
<keyword evidence="2" id="KW-0378">Hydrolase</keyword>
<dbReference type="SMART" id="SM00028">
    <property type="entry name" value="TPR"/>
    <property type="match status" value="1"/>
</dbReference>
<dbReference type="SUPFAM" id="SSF56235">
    <property type="entry name" value="N-terminal nucleophile aminohydrolases (Ntn hydrolases)"/>
    <property type="match status" value="1"/>
</dbReference>
<dbReference type="Gene3D" id="3.60.60.10">
    <property type="entry name" value="Penicillin V Acylase, Chain A"/>
    <property type="match status" value="1"/>
</dbReference>
<feature type="repeat" description="TPR" evidence="4">
    <location>
        <begin position="348"/>
        <end position="381"/>
    </location>
</feature>
<dbReference type="Pfam" id="PF02275">
    <property type="entry name" value="CBAH"/>
    <property type="match status" value="1"/>
</dbReference>
<evidence type="ECO:0000313" key="6">
    <source>
        <dbReference type="EMBL" id="RUT72849.1"/>
    </source>
</evidence>
<accession>A0A434AEP6</accession>
<evidence type="ECO:0000256" key="1">
    <source>
        <dbReference type="ARBA" id="ARBA00022737"/>
    </source>
</evidence>
<keyword evidence="3 4" id="KW-0802">TPR repeat</keyword>
<reference evidence="6 7" key="1">
    <citation type="submission" date="2018-11" db="EMBL/GenBank/DDBJ databases">
        <title>Parancylomarina longa gen. nov., sp. nov., isolated from sediments of southern Okinawa.</title>
        <authorList>
            <person name="Fu T."/>
        </authorList>
    </citation>
    <scope>NUCLEOTIDE SEQUENCE [LARGE SCALE GENOMIC DNA]</scope>
    <source>
        <strain evidence="6 7">T3-2 S1-C</strain>
    </source>
</reference>
<feature type="domain" description="Choloylglycine hydrolase/NAAA C-terminal" evidence="5">
    <location>
        <begin position="70"/>
        <end position="133"/>
    </location>
</feature>
<dbReference type="InterPro" id="IPR029132">
    <property type="entry name" value="CBAH/NAAA_C"/>
</dbReference>
<evidence type="ECO:0000256" key="4">
    <source>
        <dbReference type="PROSITE-ProRule" id="PRU00339"/>
    </source>
</evidence>
<dbReference type="RefSeq" id="WP_127345029.1">
    <property type="nucleotide sequence ID" value="NZ_RJJX01000041.1"/>
</dbReference>
<proteinExistence type="predicted"/>
<dbReference type="Proteomes" id="UP000282985">
    <property type="component" value="Unassembled WGS sequence"/>
</dbReference>
<dbReference type="InterPro" id="IPR011990">
    <property type="entry name" value="TPR-like_helical_dom_sf"/>
</dbReference>
<dbReference type="Gene3D" id="1.25.40.10">
    <property type="entry name" value="Tetratricopeptide repeat domain"/>
    <property type="match status" value="1"/>
</dbReference>
<dbReference type="EMBL" id="RJJX01000041">
    <property type="protein sequence ID" value="RUT72849.1"/>
    <property type="molecule type" value="Genomic_DNA"/>
</dbReference>